<evidence type="ECO:0000313" key="9">
    <source>
        <dbReference type="EMBL" id="EXJ71103.1"/>
    </source>
</evidence>
<sequence length="458" mass="52462">MEPMSVHQLVPDADHLRTRFSQAMSDMYKKEVPLYADLLSIVAEVDDKVSREKLPSRHRIERHGAIRLGTAQELRTIARLFALFNMHPVGYYDLSVVGFPLHATAFRPLTSSALANNPFRVFTSLLRLDLLPQSTRILAEKTLSRRNIFSDRLLELLKKAEFHGLLVDDQDELLTEAMKVFRWHSTATVSHETYTEMNAVHPMIADIVSFPSAHINHLTPRTLDIDMVQEIMIRRDMPAKERIEGPPRRNCGVLLRQTSFKALEEQVWFIDSGGNARDDYHTARFGEVEQRGAAVTDKGRELYDSLLAKTNALAKQKKANEEEYQHILRVVFTEYPDTWLELHTQGLVFFEYRLTGKRPSTTEYKDTQKLSDLLEEGIVEYEPIVYEDFLPISAAGIFTSNLRGFSNKEIQNSQGNRLLLEESLGAKIQEPISLYEKMQEESLEECRKGLGLALILVE</sequence>
<keyword evidence="10" id="KW-1185">Reference proteome</keyword>
<dbReference type="CDD" id="cd16348">
    <property type="entry name" value="VOC_YdcJ_like"/>
    <property type="match status" value="1"/>
</dbReference>
<evidence type="ECO:0000313" key="10">
    <source>
        <dbReference type="Proteomes" id="UP000019471"/>
    </source>
</evidence>
<proteinExistence type="inferred from homology"/>
<dbReference type="HOGENOM" id="CLU_026640_0_0_1"/>
<dbReference type="EMBL" id="AMGX01000008">
    <property type="protein sequence ID" value="EXJ71103.1"/>
    <property type="molecule type" value="Genomic_DNA"/>
</dbReference>
<comment type="caution">
    <text evidence="9">The sequence shown here is derived from an EMBL/GenBank/DDBJ whole genome shotgun (WGS) entry which is preliminary data.</text>
</comment>
<dbReference type="RefSeq" id="XP_007744882.1">
    <property type="nucleotide sequence ID" value="XM_007746692.1"/>
</dbReference>
<evidence type="ECO:0000256" key="6">
    <source>
        <dbReference type="ARBA" id="ARBA00035023"/>
    </source>
</evidence>
<dbReference type="GeneID" id="19190809"/>
<comment type="cofactor">
    <cofactor evidence="1">
        <name>Fe(2+)</name>
        <dbReference type="ChEBI" id="CHEBI:29033"/>
    </cofactor>
</comment>
<dbReference type="STRING" id="1182543.W9WT33"/>
<dbReference type="AlphaFoldDB" id="W9WT33"/>
<name>W9WT33_9EURO</name>
<accession>W9WT33</accession>
<dbReference type="InterPro" id="IPR009770">
    <property type="entry name" value="HGLS"/>
</dbReference>
<keyword evidence="3" id="KW-0560">Oxidoreductase</keyword>
<reference evidence="9 10" key="1">
    <citation type="submission" date="2013-03" db="EMBL/GenBank/DDBJ databases">
        <title>The Genome Sequence of Cladophialophora psammophila CBS 110553.</title>
        <authorList>
            <consortium name="The Broad Institute Genomics Platform"/>
            <person name="Cuomo C."/>
            <person name="de Hoog S."/>
            <person name="Gorbushina A."/>
            <person name="Walker B."/>
            <person name="Young S.K."/>
            <person name="Zeng Q."/>
            <person name="Gargeya S."/>
            <person name="Fitzgerald M."/>
            <person name="Haas B."/>
            <person name="Abouelleil A."/>
            <person name="Allen A.W."/>
            <person name="Alvarado L."/>
            <person name="Arachchi H.M."/>
            <person name="Berlin A.M."/>
            <person name="Chapman S.B."/>
            <person name="Gainer-Dewar J."/>
            <person name="Goldberg J."/>
            <person name="Griggs A."/>
            <person name="Gujja S."/>
            <person name="Hansen M."/>
            <person name="Howarth C."/>
            <person name="Imamovic A."/>
            <person name="Ireland A."/>
            <person name="Larimer J."/>
            <person name="McCowan C."/>
            <person name="Murphy C."/>
            <person name="Pearson M."/>
            <person name="Poon T.W."/>
            <person name="Priest M."/>
            <person name="Roberts A."/>
            <person name="Saif S."/>
            <person name="Shea T."/>
            <person name="Sisk P."/>
            <person name="Sykes S."/>
            <person name="Wortman J."/>
            <person name="Nusbaum C."/>
            <person name="Birren B."/>
        </authorList>
    </citation>
    <scope>NUCLEOTIDE SEQUENCE [LARGE SCALE GENOMIC DNA]</scope>
    <source>
        <strain evidence="9 10">CBS 110553</strain>
    </source>
</reference>
<keyword evidence="2" id="KW-0223">Dioxygenase</keyword>
<evidence type="ECO:0000256" key="1">
    <source>
        <dbReference type="ARBA" id="ARBA00001954"/>
    </source>
</evidence>
<evidence type="ECO:0000256" key="8">
    <source>
        <dbReference type="ARBA" id="ARBA00035045"/>
    </source>
</evidence>
<dbReference type="EC" id="1.13.11.93" evidence="6"/>
<evidence type="ECO:0000256" key="7">
    <source>
        <dbReference type="ARBA" id="ARBA00035034"/>
    </source>
</evidence>
<gene>
    <name evidence="9" type="ORF">A1O5_06096</name>
</gene>
<protein>
    <recommendedName>
        <fullName evidence="7">2-oxoadipate dioxygenase/decarboxylase</fullName>
        <ecNumber evidence="6">1.13.11.93</ecNumber>
    </recommendedName>
    <alternativeName>
        <fullName evidence="8">2-hydroxyglutarate synthase</fullName>
    </alternativeName>
</protein>
<dbReference type="Gene3D" id="3.10.180.80">
    <property type="entry name" value="Uncharacterised protein PF07063, DUF1338"/>
    <property type="match status" value="1"/>
</dbReference>
<dbReference type="Pfam" id="PF07063">
    <property type="entry name" value="HGLS"/>
    <property type="match status" value="1"/>
</dbReference>
<dbReference type="InterPro" id="IPR047869">
    <property type="entry name" value="YdcJ_bac-like"/>
</dbReference>
<dbReference type="PANTHER" id="PTHR39479:SF2">
    <property type="entry name" value="2-OXOADIPATE DIOXYGENASE_DECARBOXYLASE"/>
    <property type="match status" value="1"/>
</dbReference>
<dbReference type="GO" id="GO:0051213">
    <property type="term" value="F:dioxygenase activity"/>
    <property type="evidence" value="ECO:0007669"/>
    <property type="project" value="UniProtKB-KW"/>
</dbReference>
<dbReference type="SMART" id="SM01150">
    <property type="entry name" value="DUF1338"/>
    <property type="match status" value="1"/>
</dbReference>
<comment type="similarity">
    <text evidence="5">Belongs to the 2-oxoadipate dioxygenase/decarboxylase family.</text>
</comment>
<evidence type="ECO:0000256" key="3">
    <source>
        <dbReference type="ARBA" id="ARBA00023002"/>
    </source>
</evidence>
<organism evidence="9 10">
    <name type="scientific">Cladophialophora psammophila CBS 110553</name>
    <dbReference type="NCBI Taxonomy" id="1182543"/>
    <lineage>
        <taxon>Eukaryota</taxon>
        <taxon>Fungi</taxon>
        <taxon>Dikarya</taxon>
        <taxon>Ascomycota</taxon>
        <taxon>Pezizomycotina</taxon>
        <taxon>Eurotiomycetes</taxon>
        <taxon>Chaetothyriomycetidae</taxon>
        <taxon>Chaetothyriales</taxon>
        <taxon>Herpotrichiellaceae</taxon>
        <taxon>Cladophialophora</taxon>
    </lineage>
</organism>
<evidence type="ECO:0000256" key="2">
    <source>
        <dbReference type="ARBA" id="ARBA00022964"/>
    </source>
</evidence>
<dbReference type="Proteomes" id="UP000019471">
    <property type="component" value="Unassembled WGS sequence"/>
</dbReference>
<dbReference type="PANTHER" id="PTHR39479">
    <property type="match status" value="1"/>
</dbReference>
<dbReference type="eggNOG" id="ENOG502QV4Z">
    <property type="taxonomic scope" value="Eukaryota"/>
</dbReference>
<evidence type="ECO:0000256" key="5">
    <source>
        <dbReference type="ARBA" id="ARBA00035013"/>
    </source>
</evidence>
<keyword evidence="4" id="KW-0408">Iron</keyword>
<dbReference type="OrthoDB" id="8300246at2759"/>
<evidence type="ECO:0000256" key="4">
    <source>
        <dbReference type="ARBA" id="ARBA00023004"/>
    </source>
</evidence>